<keyword evidence="6" id="KW-1185">Reference proteome</keyword>
<dbReference type="InterPro" id="IPR010016">
    <property type="entry name" value="PxpB"/>
</dbReference>
<dbReference type="RefSeq" id="WP_025371271.1">
    <property type="nucleotide sequence ID" value="NZ_CP003915.1"/>
</dbReference>
<keyword evidence="2" id="KW-0378">Hydrolase</keyword>
<dbReference type="PANTHER" id="PTHR34698:SF2">
    <property type="entry name" value="5-OXOPROLINASE SUBUNIT B"/>
    <property type="match status" value="1"/>
</dbReference>
<evidence type="ECO:0000259" key="4">
    <source>
        <dbReference type="SMART" id="SM00796"/>
    </source>
</evidence>
<dbReference type="InterPro" id="IPR003833">
    <property type="entry name" value="CT_C_D"/>
</dbReference>
<organism evidence="5 6">
    <name type="scientific">Advenella mimigardefordensis (strain DSM 17166 / LMG 22922 / DPN7)</name>
    <dbReference type="NCBI Taxonomy" id="1247726"/>
    <lineage>
        <taxon>Bacteria</taxon>
        <taxon>Pseudomonadati</taxon>
        <taxon>Pseudomonadota</taxon>
        <taxon>Betaproteobacteria</taxon>
        <taxon>Burkholderiales</taxon>
        <taxon>Alcaligenaceae</taxon>
    </lineage>
</organism>
<keyword evidence="5" id="KW-0418">Kinase</keyword>
<evidence type="ECO:0000313" key="6">
    <source>
        <dbReference type="Proteomes" id="UP000019095"/>
    </source>
</evidence>
<dbReference type="NCBIfam" id="TIGR00370">
    <property type="entry name" value="5-oxoprolinase subunit PxpB"/>
    <property type="match status" value="1"/>
</dbReference>
<dbReference type="SUPFAM" id="SSF160467">
    <property type="entry name" value="PH0987 N-terminal domain-like"/>
    <property type="match status" value="1"/>
</dbReference>
<keyword evidence="1" id="KW-0547">Nucleotide-binding</keyword>
<dbReference type="KEGG" id="amim:MIM_c05660"/>
<reference evidence="5 6" key="1">
    <citation type="journal article" date="2014" name="Microbiology">
        <title>Unravelling the complete genome sequence of Advenella mimigardefordensis strain DPN7T and novel insights in the catabolism of the xenobiotic polythioester precursor 3,3'-dithiodipropionate.</title>
        <authorList>
            <person name="Wubbeler J.H."/>
            <person name="Hiessl S."/>
            <person name="Schuldes J."/>
            <person name="Thurmer A."/>
            <person name="Daniel R."/>
            <person name="Steinbuchel A."/>
        </authorList>
    </citation>
    <scope>NUCLEOTIDE SEQUENCE [LARGE SCALE GENOMIC DNA]</scope>
    <source>
        <strain evidence="6">DSM 17166 / LMG 22922 / DPN7</strain>
    </source>
</reference>
<dbReference type="GO" id="GO:0016301">
    <property type="term" value="F:kinase activity"/>
    <property type="evidence" value="ECO:0007669"/>
    <property type="project" value="UniProtKB-KW"/>
</dbReference>
<name>W0PAZ2_ADVMD</name>
<dbReference type="InterPro" id="IPR029000">
    <property type="entry name" value="Cyclophilin-like_dom_sf"/>
</dbReference>
<sequence length="259" mass="28236">MSSHPANSSAPWTFTSEGDHCLIIRFGDSIDPAINARARQAAELIHNADLPYISDLVPTFTTLGVYLHPFYPNPPARKTLIDMLTATLAPLALQQAQATDALSESTEGSDVTEATRLIRIPVCYDPDLGIDLADIAKHCNLTVDEVIQLHTADPVRVFMLGFAPGMAYMGLSDSRLAIGRRGTPRQHLPAGSVAIANRQTVIYPNDSPGGWNIVGATPLRLFDPNTPPYAIYAPGDQVQFDAISREHYEQIKAQQYATR</sequence>
<dbReference type="EMBL" id="CP003915">
    <property type="protein sequence ID" value="AHG62667.1"/>
    <property type="molecule type" value="Genomic_DNA"/>
</dbReference>
<dbReference type="Proteomes" id="UP000019095">
    <property type="component" value="Chromosome"/>
</dbReference>
<dbReference type="PATRIC" id="fig|1247726.3.peg.617"/>
<gene>
    <name evidence="5" type="primary">kipI</name>
    <name evidence="5" type="ORF">MIM_c05660</name>
</gene>
<keyword evidence="5" id="KW-0808">Transferase</keyword>
<evidence type="ECO:0000256" key="1">
    <source>
        <dbReference type="ARBA" id="ARBA00022741"/>
    </source>
</evidence>
<dbReference type="SUPFAM" id="SSF50891">
    <property type="entry name" value="Cyclophilin-like"/>
    <property type="match status" value="1"/>
</dbReference>
<dbReference type="Pfam" id="PF02682">
    <property type="entry name" value="CT_C_D"/>
    <property type="match status" value="1"/>
</dbReference>
<dbReference type="OrthoDB" id="9778567at2"/>
<dbReference type="eggNOG" id="COG2049">
    <property type="taxonomic scope" value="Bacteria"/>
</dbReference>
<feature type="domain" description="Carboxyltransferase" evidence="4">
    <location>
        <begin position="12"/>
        <end position="232"/>
    </location>
</feature>
<evidence type="ECO:0000256" key="2">
    <source>
        <dbReference type="ARBA" id="ARBA00022801"/>
    </source>
</evidence>
<protein>
    <submittedName>
        <fullName evidence="5">Kinase A inhibitor</fullName>
    </submittedName>
</protein>
<dbReference type="PANTHER" id="PTHR34698">
    <property type="entry name" value="5-OXOPROLINASE SUBUNIT B"/>
    <property type="match status" value="1"/>
</dbReference>
<dbReference type="SMART" id="SM00796">
    <property type="entry name" value="AHS1"/>
    <property type="match status" value="1"/>
</dbReference>
<keyword evidence="3" id="KW-0067">ATP-binding</keyword>
<proteinExistence type="predicted"/>
<evidence type="ECO:0000256" key="3">
    <source>
        <dbReference type="ARBA" id="ARBA00022840"/>
    </source>
</evidence>
<dbReference type="GO" id="GO:0016787">
    <property type="term" value="F:hydrolase activity"/>
    <property type="evidence" value="ECO:0007669"/>
    <property type="project" value="UniProtKB-KW"/>
</dbReference>
<accession>W0PAZ2</accession>
<dbReference type="GO" id="GO:0005524">
    <property type="term" value="F:ATP binding"/>
    <property type="evidence" value="ECO:0007669"/>
    <property type="project" value="UniProtKB-KW"/>
</dbReference>
<dbReference type="Gene3D" id="2.40.100.10">
    <property type="entry name" value="Cyclophilin-like"/>
    <property type="match status" value="1"/>
</dbReference>
<dbReference type="AlphaFoldDB" id="W0PAZ2"/>
<dbReference type="HOGENOM" id="CLU_020207_1_0_4"/>
<dbReference type="Gene3D" id="3.30.1360.40">
    <property type="match status" value="1"/>
</dbReference>
<dbReference type="STRING" id="1247726.MIM_c05660"/>
<evidence type="ECO:0000313" key="5">
    <source>
        <dbReference type="EMBL" id="AHG62667.1"/>
    </source>
</evidence>